<dbReference type="SMART" id="SM00634">
    <property type="entry name" value="BID_1"/>
    <property type="match status" value="2"/>
</dbReference>
<evidence type="ECO:0000313" key="3">
    <source>
        <dbReference type="EMBL" id="EFE06828.1"/>
    </source>
</evidence>
<comment type="caution">
    <text evidence="3">The sequence shown here is derived from an EMBL/GenBank/DDBJ whole genome shotgun (WGS) entry which is preliminary data.</text>
</comment>
<dbReference type="RefSeq" id="WP_006687128.1">
    <property type="nucleotide sequence ID" value="NZ_GG730301.1"/>
</dbReference>
<dbReference type="InterPro" id="IPR013783">
    <property type="entry name" value="Ig-like_fold"/>
</dbReference>
<dbReference type="EMBL" id="ABWL02000021">
    <property type="protein sequence ID" value="EFE06828.1"/>
    <property type="molecule type" value="Genomic_DNA"/>
</dbReference>
<feature type="domain" description="Big-1" evidence="2">
    <location>
        <begin position="329"/>
        <end position="422"/>
    </location>
</feature>
<accession>D4BH79</accession>
<sequence length="619" mass="63554">MSDSVLAGVSLILYTGKNYAGTQQLVAHGDFGELAISSASWDYASAAMSSMQAFIFSDVSTADASASYLGHAEDLLSTSVSDLTALYPSATQFPLNFLGLNPAIATLVRLVIDPEQAAPDAVASTALVGGSATNITTLSLPGRPGALGFVSLTEGSSVVAACPYGTYNSADGTIDWSGKMGSVVLEYTGGRIVVVSTSGFPDGWDFGAPEQQADGSWTVALNGGVPAGNEIAAISASPASIVNDGSSASVITASVVNANGLPVSGVTVNWSTTAGSLSVASSVTSANGKATTSLTDSGTAGLVTVTAAISGSSKSTQMTVTDSKAGYVLASLAADKNTLLNDGTDLVKLTATVKDGNGNLISGVPVYWSTTLGTLNHVEQDSDTVGESHAKLTDTGDTGTASIIAQLDNGSHKTLNISITEFRQLYFITDAPALDYLDDDSTYTTENAVAIYGKIGDVVELTLTGSELDNPVFVDNNLNNITIVVASVPEIASVTDHQEVVTVSTTINGEPQQPGTLTFGHFPTVDGQSLAATNGAKADGICYNNVYYNTSNLQYSSATATLSGSAVFAGTNSQSLALNLPAPSYDYYFTITNTVAEEVLITVQLENYFTINCTSRFDV</sequence>
<gene>
    <name evidence="3" type="ORF">CIT292_09885</name>
</gene>
<proteinExistence type="inferred from homology"/>
<dbReference type="Gene3D" id="2.60.40.10">
    <property type="entry name" value="Immunoglobulins"/>
    <property type="match status" value="2"/>
</dbReference>
<reference evidence="3 4" key="1">
    <citation type="submission" date="2010-02" db="EMBL/GenBank/DDBJ databases">
        <authorList>
            <person name="Weinstock G."/>
            <person name="Sodergren E."/>
            <person name="Clifton S."/>
            <person name="Fulton L."/>
            <person name="Fulton B."/>
            <person name="Courtney L."/>
            <person name="Fronick C."/>
            <person name="Harrison M."/>
            <person name="Strong C."/>
            <person name="Farmer C."/>
            <person name="Delahaunty K."/>
            <person name="Markovic C."/>
            <person name="Hall O."/>
            <person name="Minx P."/>
            <person name="Tomlinson C."/>
            <person name="Mitreva M."/>
            <person name="Nelson J."/>
            <person name="Hou S."/>
            <person name="Wollam A."/>
            <person name="Pepin K.H."/>
            <person name="Johnson M."/>
            <person name="Bhonagiri V."/>
            <person name="Zhang X."/>
            <person name="Suruliraj S."/>
            <person name="Warren W."/>
            <person name="Chinwalla A."/>
            <person name="Mardis E.R."/>
            <person name="Wilson R.K."/>
        </authorList>
    </citation>
    <scope>NUCLEOTIDE SEQUENCE [LARGE SCALE GENOMIC DNA]</scope>
    <source>
        <strain evidence="3 4">ATCC 29220</strain>
    </source>
</reference>
<dbReference type="HOGENOM" id="CLU_441266_0_0_6"/>
<evidence type="ECO:0000259" key="2">
    <source>
        <dbReference type="PROSITE" id="PS51127"/>
    </source>
</evidence>
<dbReference type="Proteomes" id="UP000003880">
    <property type="component" value="Unassembled WGS sequence"/>
</dbReference>
<dbReference type="InterPro" id="IPR008964">
    <property type="entry name" value="Invasin/intimin_cell_adhesion"/>
</dbReference>
<dbReference type="SUPFAM" id="SSF49373">
    <property type="entry name" value="Invasin/intimin cell-adhesion fragments"/>
    <property type="match status" value="2"/>
</dbReference>
<dbReference type="InterPro" id="IPR003344">
    <property type="entry name" value="Big_1_dom"/>
</dbReference>
<protein>
    <submittedName>
        <fullName evidence="3">Bacterial group 1 Ig-like protein</fullName>
    </submittedName>
</protein>
<organism evidence="3 4">
    <name type="scientific">Citrobacter youngae ATCC 29220</name>
    <dbReference type="NCBI Taxonomy" id="500640"/>
    <lineage>
        <taxon>Bacteria</taxon>
        <taxon>Pseudomonadati</taxon>
        <taxon>Pseudomonadota</taxon>
        <taxon>Gammaproteobacteria</taxon>
        <taxon>Enterobacterales</taxon>
        <taxon>Enterobacteriaceae</taxon>
        <taxon>Citrobacter</taxon>
        <taxon>Citrobacter freundii complex</taxon>
    </lineage>
</organism>
<name>D4BH79_9ENTR</name>
<dbReference type="PROSITE" id="PS51127">
    <property type="entry name" value="BIG1"/>
    <property type="match status" value="2"/>
</dbReference>
<dbReference type="Pfam" id="PF02369">
    <property type="entry name" value="Big_1"/>
    <property type="match status" value="2"/>
</dbReference>
<evidence type="ECO:0000256" key="1">
    <source>
        <dbReference type="ARBA" id="ARBA00010116"/>
    </source>
</evidence>
<comment type="similarity">
    <text evidence="1">Belongs to the intimin/invasin family.</text>
</comment>
<dbReference type="AlphaFoldDB" id="D4BH79"/>
<feature type="domain" description="Big-1" evidence="2">
    <location>
        <begin position="231"/>
        <end position="321"/>
    </location>
</feature>
<dbReference type="eggNOG" id="COG2373">
    <property type="taxonomic scope" value="Bacteria"/>
</dbReference>
<evidence type="ECO:0000313" key="4">
    <source>
        <dbReference type="Proteomes" id="UP000003880"/>
    </source>
</evidence>